<keyword evidence="2" id="KW-0378">Hydrolase</keyword>
<dbReference type="InterPro" id="IPR036928">
    <property type="entry name" value="AS_sf"/>
</dbReference>
<keyword evidence="5" id="KW-1185">Reference proteome</keyword>
<evidence type="ECO:0000313" key="5">
    <source>
        <dbReference type="Proteomes" id="UP000323011"/>
    </source>
</evidence>
<reference evidence="4 5" key="1">
    <citation type="submission" date="2019-07" db="EMBL/GenBank/DDBJ databases">
        <title>Genomes of Cafeteria roenbergensis.</title>
        <authorList>
            <person name="Fischer M.G."/>
            <person name="Hackl T."/>
            <person name="Roman M."/>
        </authorList>
    </citation>
    <scope>NUCLEOTIDE SEQUENCE [LARGE SCALE GENOMIC DNA]</scope>
    <source>
        <strain evidence="4 5">BVI</strain>
    </source>
</reference>
<gene>
    <name evidence="4" type="ORF">FNF29_02227</name>
</gene>
<dbReference type="InterPro" id="IPR052096">
    <property type="entry name" value="Endocannabinoid_amidase"/>
</dbReference>
<dbReference type="SUPFAM" id="SSF75304">
    <property type="entry name" value="Amidase signature (AS) enzymes"/>
    <property type="match status" value="1"/>
</dbReference>
<dbReference type="GO" id="GO:0017064">
    <property type="term" value="F:fatty acid amide hydrolase activity"/>
    <property type="evidence" value="ECO:0007669"/>
    <property type="project" value="TreeGrafter"/>
</dbReference>
<dbReference type="EMBL" id="VLTN01000010">
    <property type="protein sequence ID" value="KAA0154698.1"/>
    <property type="molecule type" value="Genomic_DNA"/>
</dbReference>
<dbReference type="GO" id="GO:0004040">
    <property type="term" value="F:amidase activity"/>
    <property type="evidence" value="ECO:0007669"/>
    <property type="project" value="TreeGrafter"/>
</dbReference>
<protein>
    <recommendedName>
        <fullName evidence="3">Amidase domain-containing protein</fullName>
    </recommendedName>
</protein>
<evidence type="ECO:0000256" key="1">
    <source>
        <dbReference type="ARBA" id="ARBA00009199"/>
    </source>
</evidence>
<dbReference type="OMA" id="GMQPWKY"/>
<dbReference type="PANTHER" id="PTHR45847:SF6">
    <property type="entry name" value="FATTY ACID AMIDE HYDROLASE"/>
    <property type="match status" value="1"/>
</dbReference>
<dbReference type="InterPro" id="IPR020556">
    <property type="entry name" value="Amidase_CS"/>
</dbReference>
<dbReference type="AlphaFoldDB" id="A0A5A8CPQ6"/>
<proteinExistence type="inferred from homology"/>
<dbReference type="GO" id="GO:0009062">
    <property type="term" value="P:fatty acid catabolic process"/>
    <property type="evidence" value="ECO:0007669"/>
    <property type="project" value="TreeGrafter"/>
</dbReference>
<dbReference type="InterPro" id="IPR023631">
    <property type="entry name" value="Amidase_dom"/>
</dbReference>
<dbReference type="Proteomes" id="UP000323011">
    <property type="component" value="Unassembled WGS sequence"/>
</dbReference>
<evidence type="ECO:0000259" key="3">
    <source>
        <dbReference type="Pfam" id="PF01425"/>
    </source>
</evidence>
<dbReference type="PROSITE" id="PS00571">
    <property type="entry name" value="AMIDASES"/>
    <property type="match status" value="1"/>
</dbReference>
<accession>A0A5A8CPQ6</accession>
<sequence length="663" mass="68714">MKLVTRIGGRVRDALASLDRAVGMPQGSAAVAAAVAAAGLLLAWGVSSHRNEARIKKIIQDARARREARMQLDTAALEAVEAKLLDSGKAIDAGLVLTKSAVELGKMVASREITSVALVAFFARRALTVNGALNAITETCFREALAEARLVDEHLDSGSDPKGPLFGVPVSIKDQILQEGMHTTMGSAAFAARGASGADGATMAMVRQTGAIPFVRTATPQLLMAPETASDLWGTTNNPYDGSRTCGGSSGGEAALVGALGSPLGIGTDIGGSLRIPAAFCGLTTLKVTPQRVSLAGIVAPRGPPYVDPSTGKAFGFTDAIRAVWGPIGRHPDDLEAVLASMFSPLSHKLDATAPPLLWDASAARHVSGSRLRIGVMAEGDGFFKPSAASLRAVNDTAQALRDAGHTVVEFDGKAAEVDKAAIGYLALMSADGKMRAIRSGLGGERMHSLYAKLLLASRLPRWARIALVIPLMRAAGLDRMASVVWASRAKSVQESWVEAGLREVRRSAFCRAMAEQGERLAGGPLDIVLCPAYPVPAVRHGASCGDMSLASSSCFAFNYLHVPTGVIAVTRVLEGEDSLAASRGEAGRDLIGKVASASLPGSAGMPMGVQVVGRPFEDEMVLRGMRAVRAAAMASREAGGPLGDRLALPSVPTAPTAVPGCL</sequence>
<name>A0A5A8CPQ6_CAFRO</name>
<dbReference type="PANTHER" id="PTHR45847">
    <property type="entry name" value="FATTY ACID AMIDE HYDROLASE"/>
    <property type="match status" value="1"/>
</dbReference>
<feature type="domain" description="Amidase" evidence="3">
    <location>
        <begin position="118"/>
        <end position="623"/>
    </location>
</feature>
<dbReference type="Pfam" id="PF01425">
    <property type="entry name" value="Amidase"/>
    <property type="match status" value="1"/>
</dbReference>
<organism evidence="4 5">
    <name type="scientific">Cafeteria roenbergensis</name>
    <name type="common">Marine flagellate</name>
    <dbReference type="NCBI Taxonomy" id="33653"/>
    <lineage>
        <taxon>Eukaryota</taxon>
        <taxon>Sar</taxon>
        <taxon>Stramenopiles</taxon>
        <taxon>Bigyra</taxon>
        <taxon>Opalozoa</taxon>
        <taxon>Bicosoecida</taxon>
        <taxon>Cafeteriaceae</taxon>
        <taxon>Cafeteria</taxon>
    </lineage>
</organism>
<evidence type="ECO:0000256" key="2">
    <source>
        <dbReference type="ARBA" id="ARBA00022801"/>
    </source>
</evidence>
<dbReference type="Gene3D" id="3.90.1300.10">
    <property type="entry name" value="Amidase signature (AS) domain"/>
    <property type="match status" value="1"/>
</dbReference>
<comment type="similarity">
    <text evidence="1">Belongs to the amidase family.</text>
</comment>
<comment type="caution">
    <text evidence="4">The sequence shown here is derived from an EMBL/GenBank/DDBJ whole genome shotgun (WGS) entry which is preliminary data.</text>
</comment>
<evidence type="ECO:0000313" key="4">
    <source>
        <dbReference type="EMBL" id="KAA0154698.1"/>
    </source>
</evidence>